<dbReference type="EMBL" id="JACRJB010000014">
    <property type="protein sequence ID" value="MBI5128641.1"/>
    <property type="molecule type" value="Genomic_DNA"/>
</dbReference>
<dbReference type="SMART" id="SM00382">
    <property type="entry name" value="AAA"/>
    <property type="match status" value="1"/>
</dbReference>
<dbReference type="GO" id="GO:0005886">
    <property type="term" value="C:plasma membrane"/>
    <property type="evidence" value="ECO:0007669"/>
    <property type="project" value="TreeGrafter"/>
</dbReference>
<dbReference type="InterPro" id="IPR003593">
    <property type="entry name" value="AAA+_ATPase"/>
</dbReference>
<dbReference type="GO" id="GO:0016887">
    <property type="term" value="F:ATP hydrolysis activity"/>
    <property type="evidence" value="ECO:0007669"/>
    <property type="project" value="InterPro"/>
</dbReference>
<comment type="caution">
    <text evidence="7">The sequence shown here is derived from an EMBL/GenBank/DDBJ whole genome shotgun (WGS) entry which is preliminary data.</text>
</comment>
<proteinExistence type="inferred from homology"/>
<evidence type="ECO:0000256" key="1">
    <source>
        <dbReference type="ARBA" id="ARBA00005417"/>
    </source>
</evidence>
<dbReference type="SUPFAM" id="SSF52540">
    <property type="entry name" value="P-loop containing nucleoside triphosphate hydrolases"/>
    <property type="match status" value="1"/>
</dbReference>
<dbReference type="CDD" id="cd03219">
    <property type="entry name" value="ABC_Mj1267_LivG_branched"/>
    <property type="match status" value="1"/>
</dbReference>
<dbReference type="FunFam" id="3.40.50.300:FF:000421">
    <property type="entry name" value="Branched-chain amino acid ABC transporter ATP-binding protein"/>
    <property type="match status" value="1"/>
</dbReference>
<evidence type="ECO:0000313" key="8">
    <source>
        <dbReference type="Proteomes" id="UP000782519"/>
    </source>
</evidence>
<evidence type="ECO:0000259" key="6">
    <source>
        <dbReference type="PROSITE" id="PS50893"/>
    </source>
</evidence>
<sequence length="252" mass="27278">MSNDDLLQVDDLGRSFGGFVALKGITASFGRNRVTAIIGPNGAGKSTFFNILSGALKPSTGSMRFRGNDLARLPQHRFVHLGIARSYQITSIFPQLTAHENVRIGAQAFASRYNIWTPRASYHDVSERAEQALADVGLSAARNRIAATLAHGEQRALEIAIALVADPKLLLLDEPTAGMGPEETRAMVALIERLAADRTILLVEHKMKMVLGLCDRILVLHHGRLIADGTPADIQNDANVRSVYLGQSLGYA</sequence>
<dbReference type="Pfam" id="PF12399">
    <property type="entry name" value="BCA_ABC_TP_C"/>
    <property type="match status" value="1"/>
</dbReference>
<evidence type="ECO:0000256" key="4">
    <source>
        <dbReference type="ARBA" id="ARBA00022840"/>
    </source>
</evidence>
<reference evidence="7" key="1">
    <citation type="submission" date="2020-07" db="EMBL/GenBank/DDBJ databases">
        <title>Huge and variable diversity of episymbiotic CPR bacteria and DPANN archaea in groundwater ecosystems.</title>
        <authorList>
            <person name="He C.Y."/>
            <person name="Keren R."/>
            <person name="Whittaker M."/>
            <person name="Farag I.F."/>
            <person name="Doudna J."/>
            <person name="Cate J.H.D."/>
            <person name="Banfield J.F."/>
        </authorList>
    </citation>
    <scope>NUCLEOTIDE SEQUENCE</scope>
    <source>
        <strain evidence="7">NC_groundwater_1818_Pr3_B-0.1um_66_35</strain>
    </source>
</reference>
<dbReference type="InterPro" id="IPR051120">
    <property type="entry name" value="ABC_AA/LPS_Transport"/>
</dbReference>
<gene>
    <name evidence="7" type="ORF">HZA66_04320</name>
</gene>
<comment type="similarity">
    <text evidence="1">Belongs to the ABC transporter superfamily.</text>
</comment>
<dbReference type="AlphaFoldDB" id="A0A933RUV1"/>
<dbReference type="InterPro" id="IPR032823">
    <property type="entry name" value="BCA_ABC_TP_C"/>
</dbReference>
<dbReference type="Proteomes" id="UP000782519">
    <property type="component" value="Unassembled WGS sequence"/>
</dbReference>
<organism evidence="7 8">
    <name type="scientific">Rhodopseudomonas palustris</name>
    <dbReference type="NCBI Taxonomy" id="1076"/>
    <lineage>
        <taxon>Bacteria</taxon>
        <taxon>Pseudomonadati</taxon>
        <taxon>Pseudomonadota</taxon>
        <taxon>Alphaproteobacteria</taxon>
        <taxon>Hyphomicrobiales</taxon>
        <taxon>Nitrobacteraceae</taxon>
        <taxon>Rhodopseudomonas</taxon>
    </lineage>
</organism>
<evidence type="ECO:0000256" key="2">
    <source>
        <dbReference type="ARBA" id="ARBA00022448"/>
    </source>
</evidence>
<keyword evidence="4 7" id="KW-0067">ATP-binding</keyword>
<dbReference type="InterPro" id="IPR017871">
    <property type="entry name" value="ABC_transporter-like_CS"/>
</dbReference>
<keyword evidence="2" id="KW-0813">Transport</keyword>
<dbReference type="InterPro" id="IPR027417">
    <property type="entry name" value="P-loop_NTPase"/>
</dbReference>
<name>A0A933RUV1_RHOPL</name>
<evidence type="ECO:0000256" key="5">
    <source>
        <dbReference type="ARBA" id="ARBA00024722"/>
    </source>
</evidence>
<dbReference type="GO" id="GO:0005524">
    <property type="term" value="F:ATP binding"/>
    <property type="evidence" value="ECO:0007669"/>
    <property type="project" value="UniProtKB-KW"/>
</dbReference>
<dbReference type="PROSITE" id="PS00211">
    <property type="entry name" value="ABC_TRANSPORTER_1"/>
    <property type="match status" value="1"/>
</dbReference>
<evidence type="ECO:0000256" key="3">
    <source>
        <dbReference type="ARBA" id="ARBA00022741"/>
    </source>
</evidence>
<feature type="domain" description="ABC transporter" evidence="6">
    <location>
        <begin position="7"/>
        <end position="247"/>
    </location>
</feature>
<keyword evidence="3" id="KW-0547">Nucleotide-binding</keyword>
<accession>A0A933RUV1</accession>
<dbReference type="Pfam" id="PF00005">
    <property type="entry name" value="ABC_tran"/>
    <property type="match status" value="1"/>
</dbReference>
<dbReference type="PROSITE" id="PS50893">
    <property type="entry name" value="ABC_TRANSPORTER_2"/>
    <property type="match status" value="1"/>
</dbReference>
<dbReference type="Gene3D" id="3.40.50.300">
    <property type="entry name" value="P-loop containing nucleotide triphosphate hydrolases"/>
    <property type="match status" value="1"/>
</dbReference>
<evidence type="ECO:0000313" key="7">
    <source>
        <dbReference type="EMBL" id="MBI5128641.1"/>
    </source>
</evidence>
<protein>
    <submittedName>
        <fullName evidence="7">ABC transporter ATP-binding protein</fullName>
    </submittedName>
</protein>
<dbReference type="InterPro" id="IPR003439">
    <property type="entry name" value="ABC_transporter-like_ATP-bd"/>
</dbReference>
<dbReference type="PANTHER" id="PTHR45772">
    <property type="entry name" value="CONSERVED COMPONENT OF ABC TRANSPORTER FOR NATURAL AMINO ACIDS-RELATED"/>
    <property type="match status" value="1"/>
</dbReference>
<dbReference type="PANTHER" id="PTHR45772:SF2">
    <property type="entry name" value="ABC TRANSPORTER ATP-BINDING PROTEIN"/>
    <property type="match status" value="1"/>
</dbReference>
<comment type="function">
    <text evidence="5">Involved in beta-(1--&gt;2)glucan export. Transmembrane domains (TMD) form a pore in the inner membrane and the ATP-binding domain (NBD) is responsible for energy generation.</text>
</comment>